<name>A0A9D2NW68_9FIRM</name>
<dbReference type="GO" id="GO:0005524">
    <property type="term" value="F:ATP binding"/>
    <property type="evidence" value="ECO:0007669"/>
    <property type="project" value="InterPro"/>
</dbReference>
<organism evidence="3 4">
    <name type="scientific">Candidatus Mediterraneibacter faecigallinarum</name>
    <dbReference type="NCBI Taxonomy" id="2838669"/>
    <lineage>
        <taxon>Bacteria</taxon>
        <taxon>Bacillati</taxon>
        <taxon>Bacillota</taxon>
        <taxon>Clostridia</taxon>
        <taxon>Lachnospirales</taxon>
        <taxon>Lachnospiraceae</taxon>
        <taxon>Mediterraneibacter</taxon>
    </lineage>
</organism>
<comment type="caution">
    <text evidence="3">The sequence shown here is derived from an EMBL/GenBank/DDBJ whole genome shotgun (WGS) entry which is preliminary data.</text>
</comment>
<evidence type="ECO:0000259" key="2">
    <source>
        <dbReference type="SMART" id="SM00382"/>
    </source>
</evidence>
<dbReference type="SMART" id="SM00382">
    <property type="entry name" value="AAA"/>
    <property type="match status" value="1"/>
</dbReference>
<dbReference type="NCBIfam" id="TIGR00368">
    <property type="entry name" value="YifB family Mg chelatase-like AAA ATPase"/>
    <property type="match status" value="1"/>
</dbReference>
<dbReference type="PANTHER" id="PTHR32039">
    <property type="entry name" value="MAGNESIUM-CHELATASE SUBUNIT CHLI"/>
    <property type="match status" value="1"/>
</dbReference>
<reference evidence="3" key="2">
    <citation type="submission" date="2021-04" db="EMBL/GenBank/DDBJ databases">
        <authorList>
            <person name="Gilroy R."/>
        </authorList>
    </citation>
    <scope>NUCLEOTIDE SEQUENCE</scope>
    <source>
        <strain evidence="3">ChiGjej1B1-1692</strain>
    </source>
</reference>
<protein>
    <submittedName>
        <fullName evidence="3">YifB family Mg chelatase-like AAA ATPase</fullName>
    </submittedName>
</protein>
<dbReference type="InterPro" id="IPR003593">
    <property type="entry name" value="AAA+_ATPase"/>
</dbReference>
<accession>A0A9D2NW68</accession>
<evidence type="ECO:0000256" key="1">
    <source>
        <dbReference type="ARBA" id="ARBA00006354"/>
    </source>
</evidence>
<dbReference type="PANTHER" id="PTHR32039:SF7">
    <property type="entry name" value="COMPETENCE PROTEIN COMM"/>
    <property type="match status" value="1"/>
</dbReference>
<dbReference type="InterPro" id="IPR025158">
    <property type="entry name" value="Mg_chelat-rel_C"/>
</dbReference>
<gene>
    <name evidence="3" type="ORF">H9757_03590</name>
</gene>
<reference evidence="3" key="1">
    <citation type="journal article" date="2021" name="PeerJ">
        <title>Extensive microbial diversity within the chicken gut microbiome revealed by metagenomics and culture.</title>
        <authorList>
            <person name="Gilroy R."/>
            <person name="Ravi A."/>
            <person name="Getino M."/>
            <person name="Pursley I."/>
            <person name="Horton D.L."/>
            <person name="Alikhan N.F."/>
            <person name="Baker D."/>
            <person name="Gharbi K."/>
            <person name="Hall N."/>
            <person name="Watson M."/>
            <person name="Adriaenssens E.M."/>
            <person name="Foster-Nyarko E."/>
            <person name="Jarju S."/>
            <person name="Secka A."/>
            <person name="Antonio M."/>
            <person name="Oren A."/>
            <person name="Chaudhuri R.R."/>
            <person name="La Ragione R."/>
            <person name="Hildebrand F."/>
            <person name="Pallen M.J."/>
        </authorList>
    </citation>
    <scope>NUCLEOTIDE SEQUENCE</scope>
    <source>
        <strain evidence="3">ChiGjej1B1-1692</strain>
    </source>
</reference>
<dbReference type="SUPFAM" id="SSF54211">
    <property type="entry name" value="Ribosomal protein S5 domain 2-like"/>
    <property type="match status" value="1"/>
</dbReference>
<dbReference type="SUPFAM" id="SSF52540">
    <property type="entry name" value="P-loop containing nucleoside triphosphate hydrolases"/>
    <property type="match status" value="1"/>
</dbReference>
<feature type="domain" description="AAA+ ATPase" evidence="2">
    <location>
        <begin position="213"/>
        <end position="397"/>
    </location>
</feature>
<comment type="similarity">
    <text evidence="1">Belongs to the Mg-chelatase subunits D/I family. ComM subfamily.</text>
</comment>
<evidence type="ECO:0000313" key="3">
    <source>
        <dbReference type="EMBL" id="HJC38139.1"/>
    </source>
</evidence>
<dbReference type="InterPro" id="IPR045006">
    <property type="entry name" value="CHLI-like"/>
</dbReference>
<dbReference type="Gene3D" id="3.30.230.10">
    <property type="match status" value="1"/>
</dbReference>
<dbReference type="AlphaFoldDB" id="A0A9D2NW68"/>
<dbReference type="InterPro" id="IPR000523">
    <property type="entry name" value="Mg_chelatse_chII-like_cat_dom"/>
</dbReference>
<proteinExistence type="inferred from homology"/>
<dbReference type="EMBL" id="DWWK01000043">
    <property type="protein sequence ID" value="HJC38139.1"/>
    <property type="molecule type" value="Genomic_DNA"/>
</dbReference>
<dbReference type="Pfam" id="PF13541">
    <property type="entry name" value="ChlI"/>
    <property type="match status" value="1"/>
</dbReference>
<evidence type="ECO:0000313" key="4">
    <source>
        <dbReference type="Proteomes" id="UP000823894"/>
    </source>
</evidence>
<dbReference type="Gene3D" id="3.40.50.300">
    <property type="entry name" value="P-loop containing nucleotide triphosphate hydrolases"/>
    <property type="match status" value="1"/>
</dbReference>
<dbReference type="InterPro" id="IPR027417">
    <property type="entry name" value="P-loop_NTPase"/>
</dbReference>
<dbReference type="Pfam" id="PF13335">
    <property type="entry name" value="Mg_chelatase_C"/>
    <property type="match status" value="1"/>
</dbReference>
<dbReference type="InterPro" id="IPR004482">
    <property type="entry name" value="Mg_chelat-rel"/>
</dbReference>
<dbReference type="Pfam" id="PF01078">
    <property type="entry name" value="Mg_chelatase"/>
    <property type="match status" value="1"/>
</dbReference>
<dbReference type="InterPro" id="IPR020568">
    <property type="entry name" value="Ribosomal_Su5_D2-typ_SF"/>
</dbReference>
<dbReference type="InterPro" id="IPR014721">
    <property type="entry name" value="Ribsml_uS5_D2-typ_fold_subgr"/>
</dbReference>
<dbReference type="Proteomes" id="UP000823894">
    <property type="component" value="Unassembled WGS sequence"/>
</dbReference>
<sequence length="514" mass="56176">MSFSTVLSAAVEGLRVEPVHVEADVSSGLPVFHMVGYLSSEVKEAGERVRTAIRNAGFDFPARRTVINLSPATMRKRGASFDLPIAAAILVSLGRINPNSLEKCLIIGELGLDGRVRKVPGILPIVAEAKRGGVRRCIVPAENAAEGALVEGVEIVGVENLQDTVAFLNGKEKAKIYPRKKADPPAELPPEEDFAELRGQKNVRRAAEIAVAGGHNLLLIGPPGGGKTMTAKCIAGILPPLEREESMEITKIYSVMGLLDAKEPLIVRRPFRSVHHTATKAALIGGGMIPKPGEISLAHGGVLFLDELAEFRKGVLEVLRQPLERRSIQISRTSGNYSFPADFMLVAAMNPCPCGCYPDPERCTCTPAQIQAYVSRISQPFLERIDLCAEAPRVRYEDLTETGKEESSAQIRERVTLARQIQTERFRGTPVRVNAMLSGKALKSFCRLGEGGQELMRTAFSALGLSARAYHRIIKVARTIADLDGEEEIKERHLREAIGYRTVDRKYWGRQSLC</sequence>